<proteinExistence type="predicted"/>
<dbReference type="AlphaFoldDB" id="A0A077RAJ9"/>
<dbReference type="EMBL" id="HG529683">
    <property type="protein sequence ID" value="CDI56281.1"/>
    <property type="molecule type" value="Genomic_DNA"/>
</dbReference>
<organism evidence="2">
    <name type="scientific">Melanopsichium pennsylvanicum 4</name>
    <dbReference type="NCBI Taxonomy" id="1398559"/>
    <lineage>
        <taxon>Eukaryota</taxon>
        <taxon>Fungi</taxon>
        <taxon>Dikarya</taxon>
        <taxon>Basidiomycota</taxon>
        <taxon>Ustilaginomycotina</taxon>
        <taxon>Ustilaginomycetes</taxon>
        <taxon>Ustilaginales</taxon>
        <taxon>Ustilaginaceae</taxon>
        <taxon>Melanopsichium</taxon>
    </lineage>
</organism>
<evidence type="ECO:0000256" key="1">
    <source>
        <dbReference type="SAM" id="MobiDB-lite"/>
    </source>
</evidence>
<evidence type="ECO:0000313" key="2">
    <source>
        <dbReference type="EMBL" id="CDI56281.1"/>
    </source>
</evidence>
<feature type="region of interest" description="Disordered" evidence="1">
    <location>
        <begin position="427"/>
        <end position="493"/>
    </location>
</feature>
<reference evidence="2" key="1">
    <citation type="journal article" date="2014" name="Genome Biol. Evol.">
        <title>Gene Loss Rather Than Gene Gain Is Associated with a Host Jump from Monocots to Dicots in the Smut Fungus Melanopsichium pennsylvanicum.</title>
        <authorList>
            <person name="Sharma R."/>
            <person name="Mishra B."/>
            <person name="Runge F."/>
            <person name="Thines M."/>
        </authorList>
    </citation>
    <scope>NUCLEOTIDE SEQUENCE</scope>
    <source>
        <strain evidence="2">4</strain>
    </source>
</reference>
<feature type="region of interest" description="Disordered" evidence="1">
    <location>
        <begin position="396"/>
        <end position="415"/>
    </location>
</feature>
<feature type="region of interest" description="Disordered" evidence="1">
    <location>
        <begin position="272"/>
        <end position="360"/>
    </location>
</feature>
<name>A0A077RAJ9_9BASI</name>
<feature type="compositionally biased region" description="Basic and acidic residues" evidence="1">
    <location>
        <begin position="273"/>
        <end position="322"/>
    </location>
</feature>
<protein>
    <submittedName>
        <fullName evidence="2">Uncharacterized protein</fullName>
    </submittedName>
</protein>
<sequence length="493" mass="54445">MLVSTYRSVLAQSRISSSTIPLRPVGARTAIACLSRTLLTARGFTTTLSSFNAFTTDVDSRLAEFPHLRRLEHVFTETPGPSQASIIPKIDDARLVNLSLVIKANKQWQPAPAGFPLPQRDRADNGEEAYKFAEYVYNTFSFESMPHLKLFHRTVAEKLESRHRTIDPVLLLDSRSRTLTIGLPSSIGIQPPFPAKDNTQMVLDLLNKYRSESSSEHDKAAAIKEIKKYVVPNGFKSSINMFSLYVFTLYESVRAARISDIQKRLVKFGPSGDIKRDEEGVSEDRRSMKSQNRRGEVSKNQSRSKENADGGKVESKAADRLRSFRNGVKLSADDPKLPEAGTFVAQDGDKHRPSEGVDNLQDYVPFPIPTAQEMGINKPTETGADIWFASNPKSPEATTFVAEDGDHHKHSEGVQNLQEHVPSAEEVGINKPTQTGGAETPSADNPRLPEAGTFVAPDGDKHKLSQGVDDLAEHVPFPNPTAEEMGIRKPTET</sequence>
<accession>A0A077RAJ9</accession>